<evidence type="ECO:0000313" key="1">
    <source>
        <dbReference type="EMBL" id="BBL72226.1"/>
    </source>
</evidence>
<protein>
    <recommendedName>
        <fullName evidence="3">Polymerase nucleotidyl transferase domain-containing protein</fullName>
    </recommendedName>
</protein>
<dbReference type="AlphaFoldDB" id="A0A8D5ALK8"/>
<reference evidence="1" key="1">
    <citation type="submission" date="2019-06" db="EMBL/GenBank/DDBJ databases">
        <title>Complete genome sequence of Methylogaea oryzae strain JCM16910.</title>
        <authorList>
            <person name="Asakawa S."/>
        </authorList>
    </citation>
    <scope>NUCLEOTIDE SEQUENCE</scope>
    <source>
        <strain evidence="1">E10</strain>
    </source>
</reference>
<name>A0A8D5ALK8_9GAMM</name>
<proteinExistence type="predicted"/>
<accession>A0A8D5ALK8</accession>
<evidence type="ECO:0008006" key="3">
    <source>
        <dbReference type="Google" id="ProtNLM"/>
    </source>
</evidence>
<gene>
    <name evidence="1" type="ORF">MoryE10_28320</name>
</gene>
<keyword evidence="2" id="KW-1185">Reference proteome</keyword>
<organism evidence="1 2">
    <name type="scientific">Methylogaea oryzae</name>
    <dbReference type="NCBI Taxonomy" id="1295382"/>
    <lineage>
        <taxon>Bacteria</taxon>
        <taxon>Pseudomonadati</taxon>
        <taxon>Pseudomonadota</taxon>
        <taxon>Gammaproteobacteria</taxon>
        <taxon>Methylococcales</taxon>
        <taxon>Methylococcaceae</taxon>
        <taxon>Methylogaea</taxon>
    </lineage>
</organism>
<dbReference type="Proteomes" id="UP000824988">
    <property type="component" value="Chromosome"/>
</dbReference>
<dbReference type="EMBL" id="AP019782">
    <property type="protein sequence ID" value="BBL72226.1"/>
    <property type="molecule type" value="Genomic_DNA"/>
</dbReference>
<sequence>MTAPPLPRDFLETEEGLLFAVVEGGLEEGRALCFLRYRREGGAWRKLGTDAANALLTASHPHYLYYSASRDARLHGVAMERAIVHHRPRRRLAQLMATAGGDAVESKLRRLLALLASAGVDLHCMGVTGSLLIGAQRPDSDFDLVVYGRAAFFRVRQAVADLLRAGRLEPLSDALWRESYGRRGCDLDYDDYLRHERRKYNKAVFEGVKFDITLTGEEIEPPQICRKQGPATLTARVIDAHGAFDHPARYQLDHPRIRQALSYTHTYAGQAWAGETVEIAGQVEQAADGGLRIVVGSSREAPGEYIRVVEGFGAADFGM</sequence>
<dbReference type="KEGG" id="moz:MoryE10_28320"/>
<dbReference type="RefSeq" id="WP_221047435.1">
    <property type="nucleotide sequence ID" value="NZ_AP019782.1"/>
</dbReference>
<evidence type="ECO:0000313" key="2">
    <source>
        <dbReference type="Proteomes" id="UP000824988"/>
    </source>
</evidence>